<keyword evidence="4 9" id="KW-0812">Transmembrane</keyword>
<protein>
    <submittedName>
        <fullName evidence="12">ABC transporter related-protein</fullName>
    </submittedName>
</protein>
<feature type="transmembrane region" description="Helical" evidence="9">
    <location>
        <begin position="85"/>
        <end position="104"/>
    </location>
</feature>
<gene>
    <name evidence="12" type="ORF">Cflav_PD3181</name>
</gene>
<proteinExistence type="predicted"/>
<dbReference type="FunFam" id="3.40.50.300:FF:000221">
    <property type="entry name" value="Multidrug ABC transporter ATP-binding protein"/>
    <property type="match status" value="1"/>
</dbReference>
<keyword evidence="13" id="KW-1185">Reference proteome</keyword>
<dbReference type="PROSITE" id="PS00211">
    <property type="entry name" value="ABC_TRANSPORTER_1"/>
    <property type="match status" value="1"/>
</dbReference>
<dbReference type="PANTHER" id="PTHR43394:SF1">
    <property type="entry name" value="ATP-BINDING CASSETTE SUB-FAMILY B MEMBER 10, MITOCHONDRIAL"/>
    <property type="match status" value="1"/>
</dbReference>
<evidence type="ECO:0000256" key="2">
    <source>
        <dbReference type="ARBA" id="ARBA00022448"/>
    </source>
</evidence>
<evidence type="ECO:0000256" key="8">
    <source>
        <dbReference type="ARBA" id="ARBA00023136"/>
    </source>
</evidence>
<dbReference type="SUPFAM" id="SSF90123">
    <property type="entry name" value="ABC transporter transmembrane region"/>
    <property type="match status" value="1"/>
</dbReference>
<dbReference type="PROSITE" id="PS50893">
    <property type="entry name" value="ABC_TRANSPORTER_2"/>
    <property type="match status" value="1"/>
</dbReference>
<evidence type="ECO:0000259" key="11">
    <source>
        <dbReference type="PROSITE" id="PS50929"/>
    </source>
</evidence>
<dbReference type="GO" id="GO:0016887">
    <property type="term" value="F:ATP hydrolysis activity"/>
    <property type="evidence" value="ECO:0007669"/>
    <property type="project" value="InterPro"/>
</dbReference>
<evidence type="ECO:0000256" key="6">
    <source>
        <dbReference type="ARBA" id="ARBA00022840"/>
    </source>
</evidence>
<feature type="transmembrane region" description="Helical" evidence="9">
    <location>
        <begin position="30"/>
        <end position="55"/>
    </location>
</feature>
<dbReference type="OrthoDB" id="9761126at2"/>
<dbReference type="InterPro" id="IPR011527">
    <property type="entry name" value="ABC1_TM_dom"/>
</dbReference>
<evidence type="ECO:0000256" key="1">
    <source>
        <dbReference type="ARBA" id="ARBA00004651"/>
    </source>
</evidence>
<dbReference type="GO" id="GO:0015421">
    <property type="term" value="F:ABC-type oligopeptide transporter activity"/>
    <property type="evidence" value="ECO:0007669"/>
    <property type="project" value="TreeGrafter"/>
</dbReference>
<evidence type="ECO:0000313" key="12">
    <source>
        <dbReference type="EMBL" id="EEF60122.1"/>
    </source>
</evidence>
<accession>B9XJ84</accession>
<sequence length="620" mass="68328">MSDTPSLHTDESRYSTAKLLRRLLALAWQFRVDCLLSLALSIILLLLGLVGLQLLGTAIDVIRHALDPTAVPPAYPFGWKPPANWSPLHVVTALSLAIVAQAVLRSVLTYSYNMTTVRLTQGKIVPELRGKLYSKIQRLSFRFFEVHGSSSIFNRLTGDVQNTRLFVDGVILQGLNMLITLAAYFLYMWKIQASLTLACLSVTIPLALVTHYYSNRLRPGYQKNRDLYDGLVEVFSQSVLGIQTVKGFAAESDRIKKFETGNRAVASQQQKIFWDLSVFTPITHFLSQLSLVILFAYGGWLYVQGRIPLGGGLVVFAGLLQQFTGQVANLSTIANSVQQSLTASKRVFEVLDTPIEVENNSNPVKPSRLKGNLVFDGVTFGYVPQTPVLKNLSFTAQSGQVIGIFGMTGAGKTSLLGLIPRFYDPQQGRILIDGMDLRDLDLDEYRRQIGIVYQESFLFSNTVAANIAFGSPYATQDQIEQAARAASAHDFIMALPKGYNTVLGESGADLSGGQRQRLALARALLLQPPILILDDPTASVDAKTEHEIVSALRHAMEGRTAFVVANRLSLLRRADRILVLEEGRLVQEGTHDQLAHIHGPYQDAAVLQLMDLAREERSAA</sequence>
<keyword evidence="5" id="KW-0547">Nucleotide-binding</keyword>
<evidence type="ECO:0000256" key="9">
    <source>
        <dbReference type="SAM" id="Phobius"/>
    </source>
</evidence>
<reference evidence="12 13" key="1">
    <citation type="journal article" date="2011" name="J. Bacteriol.">
        <title>Genome sequence of 'Pedosphaera parvula' Ellin514, an aerobic Verrucomicrobial isolate from pasture soil.</title>
        <authorList>
            <person name="Kant R."/>
            <person name="van Passel M.W."/>
            <person name="Sangwan P."/>
            <person name="Palva A."/>
            <person name="Lucas S."/>
            <person name="Copeland A."/>
            <person name="Lapidus A."/>
            <person name="Glavina Del Rio T."/>
            <person name="Dalin E."/>
            <person name="Tice H."/>
            <person name="Bruce D."/>
            <person name="Goodwin L."/>
            <person name="Pitluck S."/>
            <person name="Chertkov O."/>
            <person name="Larimer F.W."/>
            <person name="Land M.L."/>
            <person name="Hauser L."/>
            <person name="Brettin T.S."/>
            <person name="Detter J.C."/>
            <person name="Han S."/>
            <person name="de Vos W.M."/>
            <person name="Janssen P.H."/>
            <person name="Smidt H."/>
        </authorList>
    </citation>
    <scope>NUCLEOTIDE SEQUENCE [LARGE SCALE GENOMIC DNA]</scope>
    <source>
        <strain evidence="12 13">Ellin514</strain>
    </source>
</reference>
<evidence type="ECO:0000313" key="13">
    <source>
        <dbReference type="Proteomes" id="UP000003688"/>
    </source>
</evidence>
<dbReference type="InterPro" id="IPR039421">
    <property type="entry name" value="Type_1_exporter"/>
</dbReference>
<feature type="transmembrane region" description="Helical" evidence="9">
    <location>
        <begin position="278"/>
        <end position="303"/>
    </location>
</feature>
<dbReference type="SMART" id="SM00382">
    <property type="entry name" value="AAA"/>
    <property type="match status" value="1"/>
</dbReference>
<dbReference type="GO" id="GO:0005886">
    <property type="term" value="C:plasma membrane"/>
    <property type="evidence" value="ECO:0007669"/>
    <property type="project" value="UniProtKB-SubCell"/>
</dbReference>
<dbReference type="Pfam" id="PF00664">
    <property type="entry name" value="ABC_membrane"/>
    <property type="match status" value="1"/>
</dbReference>
<dbReference type="CDD" id="cd07346">
    <property type="entry name" value="ABC_6TM_exporters"/>
    <property type="match status" value="1"/>
</dbReference>
<dbReference type="STRING" id="320771.Cflav_PD3181"/>
<dbReference type="Gene3D" id="1.20.1560.10">
    <property type="entry name" value="ABC transporter type 1, transmembrane domain"/>
    <property type="match status" value="1"/>
</dbReference>
<evidence type="ECO:0000256" key="3">
    <source>
        <dbReference type="ARBA" id="ARBA00022475"/>
    </source>
</evidence>
<feature type="transmembrane region" description="Helical" evidence="9">
    <location>
        <begin position="193"/>
        <end position="213"/>
    </location>
</feature>
<name>B9XJ84_PEDPL</name>
<keyword evidence="7 9" id="KW-1133">Transmembrane helix</keyword>
<feature type="domain" description="ABC transporter" evidence="10">
    <location>
        <begin position="373"/>
        <end position="607"/>
    </location>
</feature>
<dbReference type="PROSITE" id="PS50929">
    <property type="entry name" value="ABC_TM1F"/>
    <property type="match status" value="1"/>
</dbReference>
<dbReference type="InterPro" id="IPR017871">
    <property type="entry name" value="ABC_transporter-like_CS"/>
</dbReference>
<dbReference type="RefSeq" id="WP_007415877.1">
    <property type="nucleotide sequence ID" value="NZ_ABOX02000020.1"/>
</dbReference>
<dbReference type="SUPFAM" id="SSF52540">
    <property type="entry name" value="P-loop containing nucleoside triphosphate hydrolases"/>
    <property type="match status" value="1"/>
</dbReference>
<feature type="domain" description="ABC transmembrane type-1" evidence="11">
    <location>
        <begin position="35"/>
        <end position="339"/>
    </location>
</feature>
<evidence type="ECO:0000259" key="10">
    <source>
        <dbReference type="PROSITE" id="PS50893"/>
    </source>
</evidence>
<dbReference type="PANTHER" id="PTHR43394">
    <property type="entry name" value="ATP-DEPENDENT PERMEASE MDL1, MITOCHONDRIAL"/>
    <property type="match status" value="1"/>
</dbReference>
<evidence type="ECO:0000256" key="7">
    <source>
        <dbReference type="ARBA" id="ARBA00022989"/>
    </source>
</evidence>
<organism evidence="12 13">
    <name type="scientific">Pedosphaera parvula (strain Ellin514)</name>
    <dbReference type="NCBI Taxonomy" id="320771"/>
    <lineage>
        <taxon>Bacteria</taxon>
        <taxon>Pseudomonadati</taxon>
        <taxon>Verrucomicrobiota</taxon>
        <taxon>Pedosphaerae</taxon>
        <taxon>Pedosphaerales</taxon>
        <taxon>Pedosphaeraceae</taxon>
        <taxon>Pedosphaera</taxon>
    </lineage>
</organism>
<keyword evidence="6" id="KW-0067">ATP-binding</keyword>
<dbReference type="InterPro" id="IPR027417">
    <property type="entry name" value="P-loop_NTPase"/>
</dbReference>
<evidence type="ECO:0000256" key="5">
    <source>
        <dbReference type="ARBA" id="ARBA00022741"/>
    </source>
</evidence>
<dbReference type="Proteomes" id="UP000003688">
    <property type="component" value="Unassembled WGS sequence"/>
</dbReference>
<dbReference type="Gene3D" id="3.40.50.300">
    <property type="entry name" value="P-loop containing nucleotide triphosphate hydrolases"/>
    <property type="match status" value="1"/>
</dbReference>
<dbReference type="AlphaFoldDB" id="B9XJ84"/>
<dbReference type="GO" id="GO:0005524">
    <property type="term" value="F:ATP binding"/>
    <property type="evidence" value="ECO:0007669"/>
    <property type="project" value="UniProtKB-KW"/>
</dbReference>
<dbReference type="InterPro" id="IPR003593">
    <property type="entry name" value="AAA+_ATPase"/>
</dbReference>
<feature type="transmembrane region" description="Helical" evidence="9">
    <location>
        <begin position="165"/>
        <end position="187"/>
    </location>
</feature>
<comment type="subcellular location">
    <subcellularLocation>
        <location evidence="1">Cell membrane</location>
        <topology evidence="1">Multi-pass membrane protein</topology>
    </subcellularLocation>
</comment>
<keyword evidence="3" id="KW-1003">Cell membrane</keyword>
<dbReference type="InterPro" id="IPR036640">
    <property type="entry name" value="ABC1_TM_sf"/>
</dbReference>
<keyword evidence="8 9" id="KW-0472">Membrane</keyword>
<dbReference type="EMBL" id="ABOX02000020">
    <property type="protein sequence ID" value="EEF60122.1"/>
    <property type="molecule type" value="Genomic_DNA"/>
</dbReference>
<keyword evidence="2" id="KW-0813">Transport</keyword>
<evidence type="ECO:0000256" key="4">
    <source>
        <dbReference type="ARBA" id="ARBA00022692"/>
    </source>
</evidence>
<dbReference type="Pfam" id="PF00005">
    <property type="entry name" value="ABC_tran"/>
    <property type="match status" value="1"/>
</dbReference>
<dbReference type="InterPro" id="IPR003439">
    <property type="entry name" value="ABC_transporter-like_ATP-bd"/>
</dbReference>
<comment type="caution">
    <text evidence="12">The sequence shown here is derived from an EMBL/GenBank/DDBJ whole genome shotgun (WGS) entry which is preliminary data.</text>
</comment>